<gene>
    <name evidence="1" type="ORF">K7C98_40375</name>
</gene>
<accession>A0ABS7U4P1</accession>
<dbReference type="Proteomes" id="UP001139031">
    <property type="component" value="Unassembled WGS sequence"/>
</dbReference>
<keyword evidence="2" id="KW-1185">Reference proteome</keyword>
<evidence type="ECO:0000313" key="1">
    <source>
        <dbReference type="EMBL" id="MBZ5715527.1"/>
    </source>
</evidence>
<organism evidence="1 2">
    <name type="scientific">Nannocystis pusilla</name>
    <dbReference type="NCBI Taxonomy" id="889268"/>
    <lineage>
        <taxon>Bacteria</taxon>
        <taxon>Pseudomonadati</taxon>
        <taxon>Myxococcota</taxon>
        <taxon>Polyangia</taxon>
        <taxon>Nannocystales</taxon>
        <taxon>Nannocystaceae</taxon>
        <taxon>Nannocystis</taxon>
    </lineage>
</organism>
<evidence type="ECO:0000313" key="2">
    <source>
        <dbReference type="Proteomes" id="UP001139031"/>
    </source>
</evidence>
<dbReference type="RefSeq" id="WP_224197266.1">
    <property type="nucleotide sequence ID" value="NZ_JAIRAU010000057.1"/>
</dbReference>
<evidence type="ECO:0008006" key="3">
    <source>
        <dbReference type="Google" id="ProtNLM"/>
    </source>
</evidence>
<dbReference type="SUPFAM" id="SSF54427">
    <property type="entry name" value="NTF2-like"/>
    <property type="match status" value="1"/>
</dbReference>
<dbReference type="PROSITE" id="PS51257">
    <property type="entry name" value="PROKAR_LIPOPROTEIN"/>
    <property type="match status" value="1"/>
</dbReference>
<protein>
    <recommendedName>
        <fullName evidence="3">DUF4440 domain-containing protein</fullName>
    </recommendedName>
</protein>
<dbReference type="InterPro" id="IPR032710">
    <property type="entry name" value="NTF2-like_dom_sf"/>
</dbReference>
<reference evidence="1" key="1">
    <citation type="submission" date="2021-08" db="EMBL/GenBank/DDBJ databases">
        <authorList>
            <person name="Stevens D.C."/>
        </authorList>
    </citation>
    <scope>NUCLEOTIDE SEQUENCE</scope>
    <source>
        <strain evidence="1">DSM 53165</strain>
    </source>
</reference>
<dbReference type="EMBL" id="JAIRAU010000057">
    <property type="protein sequence ID" value="MBZ5715527.1"/>
    <property type="molecule type" value="Genomic_DNA"/>
</dbReference>
<sequence>MLRVVASLTLCLSFGSCDAPTRGDGAPTVGDAPLAGGLASLDELGHAVVAALNARDVEALVALAVDEAEYTGRLFPAIATHPGAEAMGRDLLWDMHVRQSRDDMQRALARHGGADLSFVRFEPRRTVRRAGVAFHERPHLVVRGEDGAERTLQILASLVEHESTQTFKLLGFRDHD</sequence>
<proteinExistence type="predicted"/>
<comment type="caution">
    <text evidence="1">The sequence shown here is derived from an EMBL/GenBank/DDBJ whole genome shotgun (WGS) entry which is preliminary data.</text>
</comment>
<name>A0ABS7U4P1_9BACT</name>